<protein>
    <submittedName>
        <fullName evidence="2">Uncharacterized protein</fullName>
    </submittedName>
</protein>
<dbReference type="EMBL" id="VDEP01000243">
    <property type="protein sequence ID" value="KAA1120487.1"/>
    <property type="molecule type" value="Genomic_DNA"/>
</dbReference>
<accession>A0A5B0R4Q5</accession>
<feature type="compositionally biased region" description="Low complexity" evidence="1">
    <location>
        <begin position="166"/>
        <end position="183"/>
    </location>
</feature>
<evidence type="ECO:0000256" key="1">
    <source>
        <dbReference type="SAM" id="MobiDB-lite"/>
    </source>
</evidence>
<gene>
    <name evidence="2" type="ORF">PGTUg99_005198</name>
</gene>
<comment type="caution">
    <text evidence="2">The sequence shown here is derived from an EMBL/GenBank/DDBJ whole genome shotgun (WGS) entry which is preliminary data.</text>
</comment>
<feature type="region of interest" description="Disordered" evidence="1">
    <location>
        <begin position="140"/>
        <end position="219"/>
    </location>
</feature>
<evidence type="ECO:0000313" key="3">
    <source>
        <dbReference type="Proteomes" id="UP000325313"/>
    </source>
</evidence>
<dbReference type="AlphaFoldDB" id="A0A5B0R4Q5"/>
<name>A0A5B0R4Q5_PUCGR</name>
<feature type="compositionally biased region" description="Low complexity" evidence="1">
    <location>
        <begin position="141"/>
        <end position="155"/>
    </location>
</feature>
<proteinExistence type="predicted"/>
<sequence>MRISDGNFSEIAHPHPHPHPLAGIRAGILGYPPSKGPATDRLEGSPSSRRGTCTLTAGRKPFQSTRYMYLVDWKDTLPAGEVHVPRRLEGLPSSRPCPLPAAGILWDTRIPASNLRKRGHPHLLAGIRWHRRVRVSATDTLRPSLASAPSPSDRPWTCRSSKHATTRPSIPSSSKSSTAKGSPNRTPDNPSSLGLISLPPPTPHGPETMPRFLNLHPAK</sequence>
<organism evidence="2 3">
    <name type="scientific">Puccinia graminis f. sp. tritici</name>
    <dbReference type="NCBI Taxonomy" id="56615"/>
    <lineage>
        <taxon>Eukaryota</taxon>
        <taxon>Fungi</taxon>
        <taxon>Dikarya</taxon>
        <taxon>Basidiomycota</taxon>
        <taxon>Pucciniomycotina</taxon>
        <taxon>Pucciniomycetes</taxon>
        <taxon>Pucciniales</taxon>
        <taxon>Pucciniaceae</taxon>
        <taxon>Puccinia</taxon>
    </lineage>
</organism>
<feature type="region of interest" description="Disordered" evidence="1">
    <location>
        <begin position="1"/>
        <end position="24"/>
    </location>
</feature>
<feature type="region of interest" description="Disordered" evidence="1">
    <location>
        <begin position="32"/>
        <end position="51"/>
    </location>
</feature>
<dbReference type="Proteomes" id="UP000325313">
    <property type="component" value="Unassembled WGS sequence"/>
</dbReference>
<reference evidence="2 3" key="1">
    <citation type="submission" date="2019-05" db="EMBL/GenBank/DDBJ databases">
        <title>Emergence of the Ug99 lineage of the wheat stem rust pathogen through somatic hybridization.</title>
        <authorList>
            <person name="Li F."/>
            <person name="Upadhyaya N.M."/>
            <person name="Sperschneider J."/>
            <person name="Matny O."/>
            <person name="Nguyen-Phuc H."/>
            <person name="Mago R."/>
            <person name="Raley C."/>
            <person name="Miller M.E."/>
            <person name="Silverstein K.A.T."/>
            <person name="Henningsen E."/>
            <person name="Hirsch C.D."/>
            <person name="Visser B."/>
            <person name="Pretorius Z.A."/>
            <person name="Steffenson B.J."/>
            <person name="Schwessinger B."/>
            <person name="Dodds P.N."/>
            <person name="Figueroa M."/>
        </authorList>
    </citation>
    <scope>NUCLEOTIDE SEQUENCE [LARGE SCALE GENOMIC DNA]</scope>
    <source>
        <strain evidence="2 3">Ug99</strain>
    </source>
</reference>
<evidence type="ECO:0000313" key="2">
    <source>
        <dbReference type="EMBL" id="KAA1120487.1"/>
    </source>
</evidence>